<reference evidence="1" key="3">
    <citation type="submission" date="2015-04" db="UniProtKB">
        <authorList>
            <consortium name="EnsemblPlants"/>
        </authorList>
    </citation>
    <scope>IDENTIFICATION</scope>
</reference>
<reference evidence="2" key="2">
    <citation type="submission" date="2013-12" db="EMBL/GenBank/DDBJ databases">
        <authorList>
            <person name="Yu Y."/>
            <person name="Lee S."/>
            <person name="de Baynast K."/>
            <person name="Wissotski M."/>
            <person name="Liu L."/>
            <person name="Talag J."/>
            <person name="Goicoechea J."/>
            <person name="Angelova A."/>
            <person name="Jetty R."/>
            <person name="Kudrna D."/>
            <person name="Golser W."/>
            <person name="Rivera L."/>
            <person name="Zhang J."/>
            <person name="Wing R."/>
        </authorList>
    </citation>
    <scope>NUCLEOTIDE SEQUENCE</scope>
</reference>
<accession>A0A0D9XAC5</accession>
<evidence type="ECO:0000313" key="2">
    <source>
        <dbReference type="Proteomes" id="UP000032180"/>
    </source>
</evidence>
<keyword evidence="2" id="KW-1185">Reference proteome</keyword>
<dbReference type="Gramene" id="LPERR08G18870.1">
    <property type="protein sequence ID" value="LPERR08G18870.1"/>
    <property type="gene ID" value="LPERR08G18870"/>
</dbReference>
<dbReference type="EnsemblPlants" id="LPERR08G18870.1">
    <property type="protein sequence ID" value="LPERR08G18870.1"/>
    <property type="gene ID" value="LPERR08G18870"/>
</dbReference>
<dbReference type="Proteomes" id="UP000032180">
    <property type="component" value="Chromosome 8"/>
</dbReference>
<reference evidence="1 2" key="1">
    <citation type="submission" date="2012-08" db="EMBL/GenBank/DDBJ databases">
        <title>Oryza genome evolution.</title>
        <authorList>
            <person name="Wing R.A."/>
        </authorList>
    </citation>
    <scope>NUCLEOTIDE SEQUENCE</scope>
</reference>
<proteinExistence type="predicted"/>
<organism evidence="1 2">
    <name type="scientific">Leersia perrieri</name>
    <dbReference type="NCBI Taxonomy" id="77586"/>
    <lineage>
        <taxon>Eukaryota</taxon>
        <taxon>Viridiplantae</taxon>
        <taxon>Streptophyta</taxon>
        <taxon>Embryophyta</taxon>
        <taxon>Tracheophyta</taxon>
        <taxon>Spermatophyta</taxon>
        <taxon>Magnoliopsida</taxon>
        <taxon>Liliopsida</taxon>
        <taxon>Poales</taxon>
        <taxon>Poaceae</taxon>
        <taxon>BOP clade</taxon>
        <taxon>Oryzoideae</taxon>
        <taxon>Oryzeae</taxon>
        <taxon>Oryzinae</taxon>
        <taxon>Leersia</taxon>
    </lineage>
</organism>
<evidence type="ECO:0000313" key="1">
    <source>
        <dbReference type="EnsemblPlants" id="LPERR08G18870.1"/>
    </source>
</evidence>
<dbReference type="HOGENOM" id="CLU_097344_0_0_1"/>
<protein>
    <submittedName>
        <fullName evidence="1">Uncharacterized protein</fullName>
    </submittedName>
</protein>
<sequence length="162" mass="18404">MAPSLSQYAPHLTRWRVSTTTINGVVRECVEHDGKPLFFRREDVIVVVSDSDSDATIECLEIGGEMFPLMKETMVGEAEMRCVEYVDDGGMTMRLTVTEEEKEVAEVDTDGVMRVVGCGSYYDRCTDTMQHVVDVQGEKEAYMLLVSVREELRRIVRVKRLN</sequence>
<name>A0A0D9XAC5_9ORYZ</name>
<dbReference type="AlphaFoldDB" id="A0A0D9XAC5"/>